<dbReference type="RefSeq" id="WP_255026120.1">
    <property type="nucleotide sequence ID" value="NZ_JANDHW010000003.1"/>
</dbReference>
<evidence type="ECO:0000313" key="1">
    <source>
        <dbReference type="EMBL" id="MCP9611383.1"/>
    </source>
</evidence>
<keyword evidence="2" id="KW-1185">Reference proteome</keyword>
<protein>
    <recommendedName>
        <fullName evidence="3">DUF1566 domain-containing protein</fullName>
    </recommendedName>
</protein>
<dbReference type="Proteomes" id="UP001205603">
    <property type="component" value="Unassembled WGS sequence"/>
</dbReference>
<accession>A0ABT1MFH8</accession>
<evidence type="ECO:0008006" key="3">
    <source>
        <dbReference type="Google" id="ProtNLM"/>
    </source>
</evidence>
<evidence type="ECO:0000313" key="2">
    <source>
        <dbReference type="Proteomes" id="UP001205603"/>
    </source>
</evidence>
<proteinExistence type="predicted"/>
<gene>
    <name evidence="1" type="ORF">NMU02_04680</name>
</gene>
<organism evidence="1 2">
    <name type="scientific">Coprobacter tertius</name>
    <dbReference type="NCBI Taxonomy" id="2944915"/>
    <lineage>
        <taxon>Bacteria</taxon>
        <taxon>Pseudomonadati</taxon>
        <taxon>Bacteroidota</taxon>
        <taxon>Bacteroidia</taxon>
        <taxon>Bacteroidales</taxon>
        <taxon>Barnesiellaceae</taxon>
        <taxon>Coprobacter</taxon>
    </lineage>
</organism>
<name>A0ABT1MFH8_9BACT</name>
<dbReference type="EMBL" id="JANDHW010000003">
    <property type="protein sequence ID" value="MCP9611383.1"/>
    <property type="molecule type" value="Genomic_DNA"/>
</dbReference>
<reference evidence="1 2" key="1">
    <citation type="submission" date="2022-07" db="EMBL/GenBank/DDBJ databases">
        <title>Fecal culturing of patients with breast cancer.</title>
        <authorList>
            <person name="Teng N.M.Y."/>
            <person name="Kiu R."/>
            <person name="Evans R."/>
            <person name="Baker D.J."/>
            <person name="Zenner C."/>
            <person name="Robinson S.D."/>
            <person name="Hall L.J."/>
        </authorList>
    </citation>
    <scope>NUCLEOTIDE SEQUENCE [LARGE SCALE GENOMIC DNA]</scope>
    <source>
        <strain evidence="1 2">LH1063</strain>
    </source>
</reference>
<sequence>MDITNIKLIRNVARVDIGIGTYNGTDNTWNKGSIKFKMKTIEIRKVPDEYSYFPAPGNYTFGTDGVPQVKAATHVSSGETTFNYSTTAPNPDIVNNTYCKNSIFLPELAMSGTIFDDDHTKRMAIIVGGRYGDDTQDTYYRVDFSQTGSNSLFSVLRNNLYRFTISDITSSGLPTADEAYNSKPVNLRYAVSVEPWKDGVEDYPQAIIGFRMVYGGYNGSVTSGVITDDKTPNSATHTGYPKTVSVKQKTKVWNGRVRYTYGYDYNKFTGESKNFWAQQGGPEPYNGDLYTSLQNALDVEGVYPDIMVAGDDLTDDQGSDVVLWKDDNGKFPARDLCKNYYGDGFLDWRLPRLSELVYIYFNHAALKAEPGFVPMQGRYWSNSEFTEGPDYRDSYSPYAYTFQFDTNGNGRAMVEGHKNMELNKVRCVRQMNSNPASKTIK</sequence>
<comment type="caution">
    <text evidence="1">The sequence shown here is derived from an EMBL/GenBank/DDBJ whole genome shotgun (WGS) entry which is preliminary data.</text>
</comment>